<reference evidence="1 2" key="1">
    <citation type="submission" date="2015-04" db="EMBL/GenBank/DDBJ databases">
        <title>Complete genome sequence of Schizopora paradoxa KUC8140, a cosmopolitan wood degrader in East Asia.</title>
        <authorList>
            <consortium name="DOE Joint Genome Institute"/>
            <person name="Min B."/>
            <person name="Park H."/>
            <person name="Jang Y."/>
            <person name="Kim J.-J."/>
            <person name="Kim K.H."/>
            <person name="Pangilinan J."/>
            <person name="Lipzen A."/>
            <person name="Riley R."/>
            <person name="Grigoriev I.V."/>
            <person name="Spatafora J.W."/>
            <person name="Choi I.-G."/>
        </authorList>
    </citation>
    <scope>NUCLEOTIDE SEQUENCE [LARGE SCALE GENOMIC DNA]</scope>
    <source>
        <strain evidence="1 2">KUC8140</strain>
    </source>
</reference>
<dbReference type="Proteomes" id="UP000053477">
    <property type="component" value="Unassembled WGS sequence"/>
</dbReference>
<evidence type="ECO:0000313" key="2">
    <source>
        <dbReference type="Proteomes" id="UP000053477"/>
    </source>
</evidence>
<keyword evidence="2" id="KW-1185">Reference proteome</keyword>
<gene>
    <name evidence="1" type="ORF">SCHPADRAFT_20325</name>
</gene>
<protein>
    <submittedName>
        <fullName evidence="1">Uncharacterized protein</fullName>
    </submittedName>
</protein>
<evidence type="ECO:0000313" key="1">
    <source>
        <dbReference type="EMBL" id="KLO20750.1"/>
    </source>
</evidence>
<organism evidence="1 2">
    <name type="scientific">Schizopora paradoxa</name>
    <dbReference type="NCBI Taxonomy" id="27342"/>
    <lineage>
        <taxon>Eukaryota</taxon>
        <taxon>Fungi</taxon>
        <taxon>Dikarya</taxon>
        <taxon>Basidiomycota</taxon>
        <taxon>Agaricomycotina</taxon>
        <taxon>Agaricomycetes</taxon>
        <taxon>Hymenochaetales</taxon>
        <taxon>Schizoporaceae</taxon>
        <taxon>Schizopora</taxon>
    </lineage>
</organism>
<dbReference type="AlphaFoldDB" id="A0A0H2S8Y4"/>
<proteinExistence type="predicted"/>
<dbReference type="EMBL" id="KQ085882">
    <property type="protein sequence ID" value="KLO20750.1"/>
    <property type="molecule type" value="Genomic_DNA"/>
</dbReference>
<name>A0A0H2S8Y4_9AGAM</name>
<accession>A0A0H2S8Y4</accession>
<sequence length="87" mass="9336">MANFDSANELRTPISGRGEFVTGSPFPTQLSLAISRGLGRILVKGRAATGVRTESENFIPLTEDHKSGVAESDGYERKKLDVVASVE</sequence>
<dbReference type="InParanoid" id="A0A0H2S8Y4"/>